<evidence type="ECO:0000256" key="3">
    <source>
        <dbReference type="ARBA" id="ARBA00022946"/>
    </source>
</evidence>
<gene>
    <name evidence="9" type="ORF">BJ508DRAFT_412391</name>
</gene>
<dbReference type="OrthoDB" id="274828at2759"/>
<dbReference type="PANTHER" id="PTHR12810">
    <property type="entry name" value="MITOCHONDRIAL 28S RIBOSOMAL PROTEIN S29"/>
    <property type="match status" value="1"/>
</dbReference>
<evidence type="ECO:0000256" key="7">
    <source>
        <dbReference type="ARBA" id="ARBA00035140"/>
    </source>
</evidence>
<organism evidence="9 10">
    <name type="scientific">Ascobolus immersus RN42</name>
    <dbReference type="NCBI Taxonomy" id="1160509"/>
    <lineage>
        <taxon>Eukaryota</taxon>
        <taxon>Fungi</taxon>
        <taxon>Dikarya</taxon>
        <taxon>Ascomycota</taxon>
        <taxon>Pezizomycotina</taxon>
        <taxon>Pezizomycetes</taxon>
        <taxon>Pezizales</taxon>
        <taxon>Ascobolaceae</taxon>
        <taxon>Ascobolus</taxon>
    </lineage>
</organism>
<evidence type="ECO:0000256" key="5">
    <source>
        <dbReference type="ARBA" id="ARBA00023128"/>
    </source>
</evidence>
<dbReference type="STRING" id="1160509.A0A3N4ILB3"/>
<comment type="subcellular location">
    <subcellularLocation>
        <location evidence="1">Mitochondrion</location>
    </subcellularLocation>
</comment>
<evidence type="ECO:0000256" key="1">
    <source>
        <dbReference type="ARBA" id="ARBA00004173"/>
    </source>
</evidence>
<evidence type="ECO:0000313" key="10">
    <source>
        <dbReference type="Proteomes" id="UP000275078"/>
    </source>
</evidence>
<dbReference type="PANTHER" id="PTHR12810:SF0">
    <property type="entry name" value="SMALL RIBOSOMAL SUBUNIT PROTEIN MS29"/>
    <property type="match status" value="1"/>
</dbReference>
<reference evidence="9 10" key="1">
    <citation type="journal article" date="2018" name="Nat. Ecol. Evol.">
        <title>Pezizomycetes genomes reveal the molecular basis of ectomycorrhizal truffle lifestyle.</title>
        <authorList>
            <person name="Murat C."/>
            <person name="Payen T."/>
            <person name="Noel B."/>
            <person name="Kuo A."/>
            <person name="Morin E."/>
            <person name="Chen J."/>
            <person name="Kohler A."/>
            <person name="Krizsan K."/>
            <person name="Balestrini R."/>
            <person name="Da Silva C."/>
            <person name="Montanini B."/>
            <person name="Hainaut M."/>
            <person name="Levati E."/>
            <person name="Barry K.W."/>
            <person name="Belfiori B."/>
            <person name="Cichocki N."/>
            <person name="Clum A."/>
            <person name="Dockter R.B."/>
            <person name="Fauchery L."/>
            <person name="Guy J."/>
            <person name="Iotti M."/>
            <person name="Le Tacon F."/>
            <person name="Lindquist E.A."/>
            <person name="Lipzen A."/>
            <person name="Malagnac F."/>
            <person name="Mello A."/>
            <person name="Molinier V."/>
            <person name="Miyauchi S."/>
            <person name="Poulain J."/>
            <person name="Riccioni C."/>
            <person name="Rubini A."/>
            <person name="Sitrit Y."/>
            <person name="Splivallo R."/>
            <person name="Traeger S."/>
            <person name="Wang M."/>
            <person name="Zifcakova L."/>
            <person name="Wipf D."/>
            <person name="Zambonelli A."/>
            <person name="Paolocci F."/>
            <person name="Nowrousian M."/>
            <person name="Ottonello S."/>
            <person name="Baldrian P."/>
            <person name="Spatafora J.W."/>
            <person name="Henrissat B."/>
            <person name="Nagy L.G."/>
            <person name="Aury J.M."/>
            <person name="Wincker P."/>
            <person name="Grigoriev I.V."/>
            <person name="Bonfante P."/>
            <person name="Martin F.M."/>
        </authorList>
    </citation>
    <scope>NUCLEOTIDE SEQUENCE [LARGE SCALE GENOMIC DNA]</scope>
    <source>
        <strain evidence="9 10">RN42</strain>
    </source>
</reference>
<dbReference type="GO" id="GO:0005763">
    <property type="term" value="C:mitochondrial small ribosomal subunit"/>
    <property type="evidence" value="ECO:0007669"/>
    <property type="project" value="TreeGrafter"/>
</dbReference>
<dbReference type="Proteomes" id="UP000275078">
    <property type="component" value="Unassembled WGS sequence"/>
</dbReference>
<dbReference type="Pfam" id="PF10236">
    <property type="entry name" value="DAP3"/>
    <property type="match status" value="1"/>
</dbReference>
<dbReference type="EMBL" id="ML119656">
    <property type="protein sequence ID" value="RPA84971.1"/>
    <property type="molecule type" value="Genomic_DNA"/>
</dbReference>
<keyword evidence="4" id="KW-0689">Ribosomal protein</keyword>
<keyword evidence="10" id="KW-1185">Reference proteome</keyword>
<proteinExistence type="inferred from homology"/>
<dbReference type="AlphaFoldDB" id="A0A3N4ILB3"/>
<evidence type="ECO:0000256" key="4">
    <source>
        <dbReference type="ARBA" id="ARBA00022980"/>
    </source>
</evidence>
<protein>
    <recommendedName>
        <fullName evidence="7">Small ribosomal subunit protein mS29</fullName>
    </recommendedName>
</protein>
<keyword evidence="5" id="KW-0496">Mitochondrion</keyword>
<accession>A0A3N4ILB3</accession>
<evidence type="ECO:0000256" key="6">
    <source>
        <dbReference type="ARBA" id="ARBA00023274"/>
    </source>
</evidence>
<evidence type="ECO:0000256" key="8">
    <source>
        <dbReference type="SAM" id="MobiDB-lite"/>
    </source>
</evidence>
<name>A0A3N4ILB3_ASCIM</name>
<sequence>MSSALRQLPRHLHLPAQNSSLIRCFTTTSSPLARAPATGAKKKATNLRAIGNNFAKKRNNKDDSPKARYGKPGEARAMKRMVVLSSTHALSVPTPTFNADAIHNPAESWGKMMSFNGGTLAKLKGLDAFQPRRNWEFFNAPNVLYRRQTMELAKLMTWIEGVEMDAEGVKMVEKNWKLLEEEFRVAEIEKEVEKEFAGYKNKDGSHLWAFDTENNGWLYLDEEIKDKLVGRIRAEHGWSKEEWLAELNNDAETWWKLDPALAKGVDLITEAKPDVAEDGKLFEELVEVRAKHERDPERLIVLGKQTATGGRQAGRIFDGKHNSGKSVMLLQAMAWALERNWVVIAVPEARDLTISHTDYEQDPATNLWLQREYLCTLLQKTLAANSAVLSATKLTLPASKAFMKNATAKQPPTLSTLLQLGAENSSISHEVFNAFLAELSTPTSPPVLFTLDNLNQICAPTAYRDPDFNQIHGFDLSLPATFLAYLTGEKSFNKGLILGATSLQSPPPLLTLKTVLNPAVKRFDPYGKFDWRVIEKLKNVKVVNVDKINETEGKAVLEYVDKSGLLKDEVGVGLIRQDMFKEKFVVSCGNLGDLYKICLLPRSM</sequence>
<dbReference type="InterPro" id="IPR019368">
    <property type="entry name" value="Ribosomal_mS29"/>
</dbReference>
<keyword evidence="6" id="KW-0687">Ribonucleoprotein</keyword>
<evidence type="ECO:0000313" key="9">
    <source>
        <dbReference type="EMBL" id="RPA84971.1"/>
    </source>
</evidence>
<feature type="compositionally biased region" description="Basic and acidic residues" evidence="8">
    <location>
        <begin position="60"/>
        <end position="71"/>
    </location>
</feature>
<evidence type="ECO:0000256" key="2">
    <source>
        <dbReference type="ARBA" id="ARBA00009863"/>
    </source>
</evidence>
<comment type="similarity">
    <text evidence="2">Belongs to the mitochondrion-specific ribosomal protein mS29 family.</text>
</comment>
<keyword evidence="3" id="KW-0809">Transit peptide</keyword>
<feature type="region of interest" description="Disordered" evidence="8">
    <location>
        <begin position="52"/>
        <end position="71"/>
    </location>
</feature>
<dbReference type="GO" id="GO:0003735">
    <property type="term" value="F:structural constituent of ribosome"/>
    <property type="evidence" value="ECO:0007669"/>
    <property type="project" value="TreeGrafter"/>
</dbReference>